<comment type="caution">
    <text evidence="1">The sequence shown here is derived from an EMBL/GenBank/DDBJ whole genome shotgun (WGS) entry which is preliminary data.</text>
</comment>
<organism evidence="1 2">
    <name type="scientific">Conger conger</name>
    <name type="common">Conger eel</name>
    <name type="synonym">Muraena conger</name>
    <dbReference type="NCBI Taxonomy" id="82655"/>
    <lineage>
        <taxon>Eukaryota</taxon>
        <taxon>Metazoa</taxon>
        <taxon>Chordata</taxon>
        <taxon>Craniata</taxon>
        <taxon>Vertebrata</taxon>
        <taxon>Euteleostomi</taxon>
        <taxon>Actinopterygii</taxon>
        <taxon>Neopterygii</taxon>
        <taxon>Teleostei</taxon>
        <taxon>Anguilliformes</taxon>
        <taxon>Congridae</taxon>
        <taxon>Conger</taxon>
    </lineage>
</organism>
<name>A0A9Q1CWE3_CONCO</name>
<keyword evidence="2" id="KW-1185">Reference proteome</keyword>
<evidence type="ECO:0000313" key="2">
    <source>
        <dbReference type="Proteomes" id="UP001152803"/>
    </source>
</evidence>
<reference evidence="1" key="1">
    <citation type="journal article" date="2023" name="Science">
        <title>Genome structures resolve the early diversification of teleost fishes.</title>
        <authorList>
            <person name="Parey E."/>
            <person name="Louis A."/>
            <person name="Montfort J."/>
            <person name="Bouchez O."/>
            <person name="Roques C."/>
            <person name="Iampietro C."/>
            <person name="Lluch J."/>
            <person name="Castinel A."/>
            <person name="Donnadieu C."/>
            <person name="Desvignes T."/>
            <person name="Floi Bucao C."/>
            <person name="Jouanno E."/>
            <person name="Wen M."/>
            <person name="Mejri S."/>
            <person name="Dirks R."/>
            <person name="Jansen H."/>
            <person name="Henkel C."/>
            <person name="Chen W.J."/>
            <person name="Zahm M."/>
            <person name="Cabau C."/>
            <person name="Klopp C."/>
            <person name="Thompson A.W."/>
            <person name="Robinson-Rechavi M."/>
            <person name="Braasch I."/>
            <person name="Lecointre G."/>
            <person name="Bobe J."/>
            <person name="Postlethwait J.H."/>
            <person name="Berthelot C."/>
            <person name="Roest Crollius H."/>
            <person name="Guiguen Y."/>
        </authorList>
    </citation>
    <scope>NUCLEOTIDE SEQUENCE</scope>
    <source>
        <strain evidence="1">Concon-B</strain>
    </source>
</reference>
<accession>A0A9Q1CWE3</accession>
<dbReference type="AlphaFoldDB" id="A0A9Q1CWE3"/>
<gene>
    <name evidence="1" type="ORF">COCON_G00233330</name>
</gene>
<dbReference type="EMBL" id="JAFJMO010000019">
    <property type="protein sequence ID" value="KAJ8250117.1"/>
    <property type="molecule type" value="Genomic_DNA"/>
</dbReference>
<sequence>MHKSGDIHFSYDTGASSDELFWDSQRRPFCNSQRRPFCNSQRRPFWRSRHRPCRAAEGRLS</sequence>
<dbReference type="Proteomes" id="UP001152803">
    <property type="component" value="Unassembled WGS sequence"/>
</dbReference>
<proteinExistence type="predicted"/>
<evidence type="ECO:0000313" key="1">
    <source>
        <dbReference type="EMBL" id="KAJ8250117.1"/>
    </source>
</evidence>
<protein>
    <submittedName>
        <fullName evidence="1">Uncharacterized protein</fullName>
    </submittedName>
</protein>